<dbReference type="eggNOG" id="ENOG5032ZKE">
    <property type="taxonomic scope" value="Bacteria"/>
</dbReference>
<dbReference type="OrthoDB" id="7651547at2"/>
<dbReference type="KEGG" id="red:roselon_02947"/>
<organism evidence="2 3">
    <name type="scientific">Roseicyclus elongatus DSM 19469</name>
    <dbReference type="NCBI Taxonomy" id="1294273"/>
    <lineage>
        <taxon>Bacteria</taxon>
        <taxon>Pseudomonadati</taxon>
        <taxon>Pseudomonadota</taxon>
        <taxon>Alphaproteobacteria</taxon>
        <taxon>Rhodobacterales</taxon>
        <taxon>Roseobacteraceae</taxon>
        <taxon>Roseicyclus</taxon>
    </lineage>
</organism>
<feature type="region of interest" description="Disordered" evidence="1">
    <location>
        <begin position="64"/>
        <end position="115"/>
    </location>
</feature>
<evidence type="ECO:0000313" key="3">
    <source>
        <dbReference type="Proteomes" id="UP000019593"/>
    </source>
</evidence>
<feature type="compositionally biased region" description="Basic and acidic residues" evidence="1">
    <location>
        <begin position="97"/>
        <end position="115"/>
    </location>
</feature>
<dbReference type="Gene3D" id="1.10.1470.10">
    <property type="entry name" value="YjbJ"/>
    <property type="match status" value="1"/>
</dbReference>
<evidence type="ECO:0008006" key="4">
    <source>
        <dbReference type="Google" id="ProtNLM"/>
    </source>
</evidence>
<dbReference type="EMBL" id="CP004372">
    <property type="protein sequence ID" value="AHM05232.1"/>
    <property type="molecule type" value="Genomic_DNA"/>
</dbReference>
<evidence type="ECO:0000313" key="2">
    <source>
        <dbReference type="EMBL" id="AHM05232.1"/>
    </source>
</evidence>
<reference evidence="2 3" key="1">
    <citation type="submission" date="2013-03" db="EMBL/GenBank/DDBJ databases">
        <authorList>
            <person name="Fiebig A."/>
            <person name="Goeker M."/>
            <person name="Klenk H.-P.P."/>
        </authorList>
    </citation>
    <scope>NUCLEOTIDE SEQUENCE [LARGE SCALE GENOMIC DNA]</scope>
    <source>
        <strain evidence="3">DSM 19469</strain>
    </source>
</reference>
<gene>
    <name evidence="2" type="ORF">roselon_02947</name>
</gene>
<proteinExistence type="predicted"/>
<dbReference type="HOGENOM" id="CLU_2234455_0_0_5"/>
<dbReference type="InterPro" id="IPR036629">
    <property type="entry name" value="YjbJ_sf"/>
</dbReference>
<dbReference type="STRING" id="1294273.roselon_02947"/>
<evidence type="ECO:0000256" key="1">
    <source>
        <dbReference type="SAM" id="MobiDB-lite"/>
    </source>
</evidence>
<protein>
    <recommendedName>
        <fullName evidence="4">General stress protein CsbD</fullName>
    </recommendedName>
</protein>
<keyword evidence="3" id="KW-1185">Reference proteome</keyword>
<dbReference type="AlphaFoldDB" id="W8S4T2"/>
<dbReference type="Proteomes" id="UP000019593">
    <property type="component" value="Chromosome"/>
</dbReference>
<accession>W8S4T2</accession>
<sequence>MQWSDIEKNWTAMIPAIRARWPDVSEEDLIALSGHRDEVIATLAGATGETPTDIARQMDEWRQGPMPADAYADPTRDNAAARDAGRYLPEGEDVYADDDRFGDEGVADRPMGRRG</sequence>
<dbReference type="RefSeq" id="WP_025312916.1">
    <property type="nucleotide sequence ID" value="NZ_CP004372.1"/>
</dbReference>
<name>W8S4T2_9RHOB</name>
<feature type="compositionally biased region" description="Basic and acidic residues" evidence="1">
    <location>
        <begin position="74"/>
        <end position="85"/>
    </location>
</feature>